<dbReference type="AlphaFoldDB" id="A0A1G4XG12"/>
<organism evidence="2 3">
    <name type="scientific">Klenkia marina</name>
    <dbReference type="NCBI Taxonomy" id="1960309"/>
    <lineage>
        <taxon>Bacteria</taxon>
        <taxon>Bacillati</taxon>
        <taxon>Actinomycetota</taxon>
        <taxon>Actinomycetes</taxon>
        <taxon>Geodermatophilales</taxon>
        <taxon>Geodermatophilaceae</taxon>
        <taxon>Klenkia</taxon>
    </lineage>
</organism>
<dbReference type="Proteomes" id="UP000198981">
    <property type="component" value="Unassembled WGS sequence"/>
</dbReference>
<evidence type="ECO:0000313" key="2">
    <source>
        <dbReference type="EMBL" id="SCX39608.1"/>
    </source>
</evidence>
<protein>
    <submittedName>
        <fullName evidence="2">PilZ domain-containing protein</fullName>
    </submittedName>
</protein>
<accession>A0A1G4XG12</accession>
<dbReference type="Pfam" id="PF07238">
    <property type="entry name" value="PilZ"/>
    <property type="match status" value="1"/>
</dbReference>
<evidence type="ECO:0000313" key="3">
    <source>
        <dbReference type="Proteomes" id="UP000198981"/>
    </source>
</evidence>
<dbReference type="GO" id="GO:0035438">
    <property type="term" value="F:cyclic-di-GMP binding"/>
    <property type="evidence" value="ECO:0007669"/>
    <property type="project" value="InterPro"/>
</dbReference>
<gene>
    <name evidence="2" type="ORF">SAMN03159343_0713</name>
</gene>
<feature type="domain" description="PilZ" evidence="1">
    <location>
        <begin position="88"/>
        <end position="190"/>
    </location>
</feature>
<evidence type="ECO:0000259" key="1">
    <source>
        <dbReference type="Pfam" id="PF07238"/>
    </source>
</evidence>
<proteinExistence type="predicted"/>
<reference evidence="3" key="1">
    <citation type="submission" date="2016-10" db="EMBL/GenBank/DDBJ databases">
        <authorList>
            <person name="Varghese N."/>
            <person name="Submissions S."/>
        </authorList>
    </citation>
    <scope>NUCLEOTIDE SEQUENCE [LARGE SCALE GENOMIC DNA]</scope>
    <source>
        <strain evidence="3">DSM 45722</strain>
    </source>
</reference>
<dbReference type="RefSeq" id="WP_165839254.1">
    <property type="nucleotide sequence ID" value="NZ_FMUH01000001.1"/>
</dbReference>
<dbReference type="Gene3D" id="2.40.10.220">
    <property type="entry name" value="predicted glycosyltransferase like domains"/>
    <property type="match status" value="1"/>
</dbReference>
<dbReference type="STRING" id="1960309.SAMN03159343_0713"/>
<dbReference type="InterPro" id="IPR009875">
    <property type="entry name" value="PilZ_domain"/>
</dbReference>
<dbReference type="EMBL" id="FMUH01000001">
    <property type="protein sequence ID" value="SCX39608.1"/>
    <property type="molecule type" value="Genomic_DNA"/>
</dbReference>
<keyword evidence="3" id="KW-1185">Reference proteome</keyword>
<sequence>MAVELPVTGALVDVVAGAEVLTGHVALVRPGAVVVELPVEPVRTEPLRIYWAAPEGVHTVLARLGLRWPVRTGVRWQLLPAASPERGNRRDAVRAPVRLELQVTDFATGAVFRGRTTDLSEAGLRARVETGPHAPGEGAAVDIGLLLRGAVFPAAGTLRTVVGDATGWDITVAFVDLPESMADLLRAQVFAALREQRRLSLL</sequence>
<name>A0A1G4XG12_9ACTN</name>